<gene>
    <name evidence="2" type="ORF">PR048_015530</name>
</gene>
<dbReference type="SUPFAM" id="SSF46689">
    <property type="entry name" value="Homeodomain-like"/>
    <property type="match status" value="1"/>
</dbReference>
<organism evidence="2 3">
    <name type="scientific">Dryococelus australis</name>
    <dbReference type="NCBI Taxonomy" id="614101"/>
    <lineage>
        <taxon>Eukaryota</taxon>
        <taxon>Metazoa</taxon>
        <taxon>Ecdysozoa</taxon>
        <taxon>Arthropoda</taxon>
        <taxon>Hexapoda</taxon>
        <taxon>Insecta</taxon>
        <taxon>Pterygota</taxon>
        <taxon>Neoptera</taxon>
        <taxon>Polyneoptera</taxon>
        <taxon>Phasmatodea</taxon>
        <taxon>Verophasmatodea</taxon>
        <taxon>Anareolatae</taxon>
        <taxon>Phasmatidae</taxon>
        <taxon>Eurycanthinae</taxon>
        <taxon>Dryococelus</taxon>
    </lineage>
</organism>
<accession>A0ABQ9HH66</accession>
<dbReference type="InterPro" id="IPR009057">
    <property type="entry name" value="Homeodomain-like_sf"/>
</dbReference>
<dbReference type="Proteomes" id="UP001159363">
    <property type="component" value="Chromosome 4"/>
</dbReference>
<proteinExistence type="predicted"/>
<reference evidence="2 3" key="1">
    <citation type="submission" date="2023-02" db="EMBL/GenBank/DDBJ databases">
        <title>LHISI_Scaffold_Assembly.</title>
        <authorList>
            <person name="Stuart O.P."/>
            <person name="Cleave R."/>
            <person name="Magrath M.J.L."/>
            <person name="Mikheyev A.S."/>
        </authorList>
    </citation>
    <scope>NUCLEOTIDE SEQUENCE [LARGE SCALE GENOMIC DNA]</scope>
    <source>
        <strain evidence="2">Daus_M_001</strain>
        <tissue evidence="2">Leg muscle</tissue>
    </source>
</reference>
<comment type="subcellular location">
    <subcellularLocation>
        <location evidence="1">Nucleus</location>
    </subcellularLocation>
</comment>
<comment type="caution">
    <text evidence="2">The sequence shown here is derived from an EMBL/GenBank/DDBJ whole genome shotgun (WGS) entry which is preliminary data.</text>
</comment>
<sequence length="182" mass="21033">MLRDYIRKSSQHRWRENDMASAVKSVRDRRLTLQEAATEFSVPKATQFKRCRKQGRADKVSVKVLGRYRNCFGPEEDQVLVQHCIFTESRTFGIRMKYLQVLACTFVVTNDIQHRFSVAKGRAGNDWVLSFLKRQLELILAAFNKPNVRWIFVLLNELHGACHFTASRISNVDETAVSTVPN</sequence>
<evidence type="ECO:0000313" key="3">
    <source>
        <dbReference type="Proteomes" id="UP001159363"/>
    </source>
</evidence>
<name>A0ABQ9HH66_9NEOP</name>
<dbReference type="EMBL" id="JARBHB010000005">
    <property type="protein sequence ID" value="KAJ8883676.1"/>
    <property type="molecule type" value="Genomic_DNA"/>
</dbReference>
<keyword evidence="3" id="KW-1185">Reference proteome</keyword>
<evidence type="ECO:0000256" key="1">
    <source>
        <dbReference type="ARBA" id="ARBA00004123"/>
    </source>
</evidence>
<protein>
    <recommendedName>
        <fullName evidence="4">HTH psq-type domain-containing protein</fullName>
    </recommendedName>
</protein>
<evidence type="ECO:0000313" key="2">
    <source>
        <dbReference type="EMBL" id="KAJ8883676.1"/>
    </source>
</evidence>
<evidence type="ECO:0008006" key="4">
    <source>
        <dbReference type="Google" id="ProtNLM"/>
    </source>
</evidence>
<dbReference type="Gene3D" id="1.10.10.60">
    <property type="entry name" value="Homeodomain-like"/>
    <property type="match status" value="1"/>
</dbReference>